<feature type="non-terminal residue" evidence="1">
    <location>
        <position position="1"/>
    </location>
</feature>
<gene>
    <name evidence="1" type="ORF">S01H1_06375</name>
</gene>
<protein>
    <recommendedName>
        <fullName evidence="2">Amidohydrolase</fullName>
    </recommendedName>
</protein>
<accession>X0SHX2</accession>
<dbReference type="AlphaFoldDB" id="X0SHX2"/>
<dbReference type="EMBL" id="BARS01003296">
    <property type="protein sequence ID" value="GAF80658.1"/>
    <property type="molecule type" value="Genomic_DNA"/>
</dbReference>
<evidence type="ECO:0008006" key="2">
    <source>
        <dbReference type="Google" id="ProtNLM"/>
    </source>
</evidence>
<dbReference type="Gene3D" id="3.40.630.10">
    <property type="entry name" value="Zn peptidases"/>
    <property type="match status" value="1"/>
</dbReference>
<reference evidence="1" key="1">
    <citation type="journal article" date="2014" name="Front. Microbiol.">
        <title>High frequency of phylogenetically diverse reductive dehalogenase-homologous genes in deep subseafloor sedimentary metagenomes.</title>
        <authorList>
            <person name="Kawai M."/>
            <person name="Futagami T."/>
            <person name="Toyoda A."/>
            <person name="Takaki Y."/>
            <person name="Nishi S."/>
            <person name="Hori S."/>
            <person name="Arai W."/>
            <person name="Tsubouchi T."/>
            <person name="Morono Y."/>
            <person name="Uchiyama I."/>
            <person name="Ito T."/>
            <person name="Fujiyama A."/>
            <person name="Inagaki F."/>
            <person name="Takami H."/>
        </authorList>
    </citation>
    <scope>NUCLEOTIDE SEQUENCE</scope>
    <source>
        <strain evidence="1">Expedition CK06-06</strain>
    </source>
</reference>
<proteinExistence type="predicted"/>
<comment type="caution">
    <text evidence="1">The sequence shown here is derived from an EMBL/GenBank/DDBJ whole genome shotgun (WGS) entry which is preliminary data.</text>
</comment>
<name>X0SHX2_9ZZZZ</name>
<evidence type="ECO:0000313" key="1">
    <source>
        <dbReference type="EMBL" id="GAF80658.1"/>
    </source>
</evidence>
<organism evidence="1">
    <name type="scientific">marine sediment metagenome</name>
    <dbReference type="NCBI Taxonomy" id="412755"/>
    <lineage>
        <taxon>unclassified sequences</taxon>
        <taxon>metagenomes</taxon>
        <taxon>ecological metagenomes</taxon>
    </lineage>
</organism>
<sequence length="185" mass="20086">SACWPTRDNVTMAEIVQSNIELVGMPEWTGKDQDLARRIQKAAEVDVIGLRTDISPLREARQSASSNDSGDITWTVPHGRVSFPANVPGVPFHHWAAGIAEATPIAHKGTVAGAKVMAGSVVDLLTTPELLQKAKETFSQEVAGSTYESLLPPDKKPPIGMNAAEMAKYREAMKAHYLKVPIRFK</sequence>